<keyword evidence="2 5" id="KW-0863">Zinc-finger</keyword>
<dbReference type="SMART" id="SM00980">
    <property type="entry name" value="THAP"/>
    <property type="match status" value="1"/>
</dbReference>
<dbReference type="Pfam" id="PF21789">
    <property type="entry name" value="TNP-like_RNaseH_C"/>
    <property type="match status" value="1"/>
</dbReference>
<name>A0A7M4F8D7_CROPO</name>
<evidence type="ECO:0000313" key="8">
    <source>
        <dbReference type="Proteomes" id="UP000594220"/>
    </source>
</evidence>
<keyword evidence="3" id="KW-0862">Zinc</keyword>
<dbReference type="Pfam" id="PF05485">
    <property type="entry name" value="THAP"/>
    <property type="match status" value="1"/>
</dbReference>
<dbReference type="PANTHER" id="PTHR47577:SF2">
    <property type="entry name" value="THAP DOMAIN CONTAINING 9"/>
    <property type="match status" value="1"/>
</dbReference>
<dbReference type="Pfam" id="PF12017">
    <property type="entry name" value="Tnp_P_element"/>
    <property type="match status" value="1"/>
</dbReference>
<dbReference type="InterPro" id="IPR021896">
    <property type="entry name" value="THAP9-like_HTH"/>
</dbReference>
<protein>
    <submittedName>
        <fullName evidence="7">THAP domain containing 9</fullName>
    </submittedName>
</protein>
<dbReference type="GO" id="GO:0004803">
    <property type="term" value="F:transposase activity"/>
    <property type="evidence" value="ECO:0007669"/>
    <property type="project" value="Ensembl"/>
</dbReference>
<reference evidence="7" key="2">
    <citation type="submission" date="2025-09" db="UniProtKB">
        <authorList>
            <consortium name="Ensembl"/>
        </authorList>
    </citation>
    <scope>IDENTIFICATION</scope>
</reference>
<proteinExistence type="predicted"/>
<dbReference type="Proteomes" id="UP000594220">
    <property type="component" value="Unplaced"/>
</dbReference>
<evidence type="ECO:0000256" key="4">
    <source>
        <dbReference type="ARBA" id="ARBA00023125"/>
    </source>
</evidence>
<dbReference type="GO" id="GO:0043565">
    <property type="term" value="F:sequence-specific DNA binding"/>
    <property type="evidence" value="ECO:0007669"/>
    <property type="project" value="Ensembl"/>
</dbReference>
<dbReference type="GO" id="GO:0015074">
    <property type="term" value="P:DNA integration"/>
    <property type="evidence" value="ECO:0007669"/>
    <property type="project" value="Ensembl"/>
</dbReference>
<dbReference type="Pfam" id="PF21788">
    <property type="entry name" value="TNP-like_GBD"/>
    <property type="match status" value="1"/>
</dbReference>
<dbReference type="InterPro" id="IPR048365">
    <property type="entry name" value="TNP-like_RNaseH_N"/>
</dbReference>
<evidence type="ECO:0000256" key="3">
    <source>
        <dbReference type="ARBA" id="ARBA00022833"/>
    </source>
</evidence>
<evidence type="ECO:0000256" key="5">
    <source>
        <dbReference type="PROSITE-ProRule" id="PRU00309"/>
    </source>
</evidence>
<dbReference type="InterPro" id="IPR055035">
    <property type="entry name" value="THAP9_C"/>
</dbReference>
<keyword evidence="1" id="KW-0479">Metal-binding</keyword>
<dbReference type="Ensembl" id="ENSCPRT00005022540.1">
    <property type="protein sequence ID" value="ENSCPRP00005019261.1"/>
    <property type="gene ID" value="ENSCPRG00005013454.1"/>
</dbReference>
<dbReference type="AlphaFoldDB" id="A0A7M4F8D7"/>
<feature type="domain" description="THAP-type" evidence="6">
    <location>
        <begin position="1"/>
        <end position="93"/>
    </location>
</feature>
<dbReference type="SMART" id="SM00692">
    <property type="entry name" value="DM3"/>
    <property type="match status" value="1"/>
</dbReference>
<dbReference type="GeneTree" id="ENSGT00940000161474"/>
<evidence type="ECO:0000313" key="7">
    <source>
        <dbReference type="Ensembl" id="ENSCPRP00005019261.1"/>
    </source>
</evidence>
<dbReference type="GO" id="GO:0008270">
    <property type="term" value="F:zinc ion binding"/>
    <property type="evidence" value="ECO:0007669"/>
    <property type="project" value="UniProtKB-KW"/>
</dbReference>
<dbReference type="OMA" id="HWQHLVD"/>
<reference evidence="7" key="1">
    <citation type="submission" date="2025-08" db="UniProtKB">
        <authorList>
            <consortium name="Ensembl"/>
        </authorList>
    </citation>
    <scope>IDENTIFICATION</scope>
</reference>
<keyword evidence="8" id="KW-1185">Reference proteome</keyword>
<dbReference type="PROSITE" id="PS50950">
    <property type="entry name" value="ZF_THAP"/>
    <property type="match status" value="1"/>
</dbReference>
<dbReference type="GO" id="GO:0006313">
    <property type="term" value="P:DNA transposition"/>
    <property type="evidence" value="ECO:0007669"/>
    <property type="project" value="Ensembl"/>
</dbReference>
<dbReference type="InterPro" id="IPR006612">
    <property type="entry name" value="THAP_Znf"/>
</dbReference>
<dbReference type="Pfam" id="PF21787">
    <property type="entry name" value="TNP-like_RNaseH_N"/>
    <property type="match status" value="1"/>
</dbReference>
<evidence type="ECO:0000259" key="6">
    <source>
        <dbReference type="PROSITE" id="PS50950"/>
    </source>
</evidence>
<evidence type="ECO:0000256" key="2">
    <source>
        <dbReference type="ARBA" id="ARBA00022771"/>
    </source>
</evidence>
<dbReference type="InterPro" id="IPR048367">
    <property type="entry name" value="TNP-like_RNaseH_C"/>
</dbReference>
<organism evidence="7 8">
    <name type="scientific">Crocodylus porosus</name>
    <name type="common">Saltwater crocodile</name>
    <name type="synonym">Estuarine crocodile</name>
    <dbReference type="NCBI Taxonomy" id="8502"/>
    <lineage>
        <taxon>Eukaryota</taxon>
        <taxon>Metazoa</taxon>
        <taxon>Chordata</taxon>
        <taxon>Craniata</taxon>
        <taxon>Vertebrata</taxon>
        <taxon>Euteleostomi</taxon>
        <taxon>Archelosauria</taxon>
        <taxon>Archosauria</taxon>
        <taxon>Crocodylia</taxon>
        <taxon>Longirostres</taxon>
        <taxon>Crocodylidae</taxon>
        <taxon>Crocodylus</taxon>
    </lineage>
</organism>
<dbReference type="Pfam" id="PF22824">
    <property type="entry name" value="THAP9_C"/>
    <property type="match status" value="1"/>
</dbReference>
<evidence type="ECO:0000256" key="1">
    <source>
        <dbReference type="ARBA" id="ARBA00022723"/>
    </source>
</evidence>
<dbReference type="SUPFAM" id="SSF57716">
    <property type="entry name" value="Glucocorticoid receptor-like (DNA-binding domain)"/>
    <property type="match status" value="1"/>
</dbReference>
<dbReference type="InterPro" id="IPR048366">
    <property type="entry name" value="TNP-like_GBD"/>
</dbReference>
<accession>A0A7M4F8D7</accession>
<sequence>MESHGFYTNVGAEFGSDGGTVIRQLCYFCCRFPIDAIQRNKWIHAVNRADPKSKKVWIPGPGAILCSKHFSETDFESYGMRRKLRKGAVPSLFQYKESPSTRPRNRTSKKALKQPLLTHVPDKEAITEDHNYSLKGVTAAEQQTEMKEILQSPTRKCLATQRCLPHQKGNVINVISELTEKQLLSEEAANLLKAQFSDLPWGLPSWRQMAKYSAEMRQFACTLHIYSSKAYDYLRKTFPLPHPSSLTTWLSSDDANPGFSNSIFSRLQEKVEKGEQAYQYCSLLVDGLALRKQLDWDPRIQHLTGFMDLGVGVLDADEAPQASEAIVLMAVGVLGRWTAPVGYFFVNGATGHMLAQLLHQAINKLSNIGIVVLSVTSAASAHGMETAKALGVRMDVDNMRCTFQHPHSSTHQIAYFFDTCHLLQLIRNAFQCFHRIEHTCETAHWQHIVDLAALQEKRLLRTSSSCLLGSLTNRESCYLKVNYAAQLFSDGVASALQWLQLSGLSSFQNCKGTIRLVRLVSSLSDIFHVRSPYGKGLKGPLSPKNYAKINCLLTEAKSIFVTLTDATGRCVLKSKRKLGFLGFLLNAESLKWLYVNYILPESTAFCCLLTHAFSLDHLEQFLGTLKQACAGSNPTCTMFQAAYRQLLTRDSLRRGSQENNLVGDTSTLDASLLRRKNLTLHKTLSQLNLGRTESTSMDYMYSAGLVSLYSPLSNVLLDLSLYEESITGTAGFVAEKLAALKKCEACFASLFELDHEILNCGSLLCIKKIGGLSLPSESMRQIVSTAEQVLRTHVRMEESSLNPKQRDLYLEQKILHELSGHTPFFPSLTDHLWDGELHVVNHYTVLLREIIQCYLHIKAELAKTWGLEYCSGRHGLKRLPKRVSCSSSLKTYKSIQILPVP</sequence>
<dbReference type="PANTHER" id="PTHR47577">
    <property type="entry name" value="THAP DOMAIN-CONTAINING PROTEIN 6"/>
    <property type="match status" value="1"/>
</dbReference>
<gene>
    <name evidence="7" type="primary">THAP9</name>
</gene>
<keyword evidence="4 5" id="KW-0238">DNA-binding</keyword>